<evidence type="ECO:0000256" key="1">
    <source>
        <dbReference type="ARBA" id="ARBA00022729"/>
    </source>
</evidence>
<dbReference type="GO" id="GO:0016491">
    <property type="term" value="F:oxidoreductase activity"/>
    <property type="evidence" value="ECO:0007669"/>
    <property type="project" value="TreeGrafter"/>
</dbReference>
<evidence type="ECO:0000256" key="3">
    <source>
        <dbReference type="SAM" id="SignalP"/>
    </source>
</evidence>
<feature type="domain" description="Doubled CXXCH motif" evidence="4">
    <location>
        <begin position="305"/>
        <end position="332"/>
    </location>
</feature>
<dbReference type="SUPFAM" id="SSF48452">
    <property type="entry name" value="TPR-like"/>
    <property type="match status" value="1"/>
</dbReference>
<dbReference type="EMBL" id="CYTW01000001">
    <property type="protein sequence ID" value="CUJ83311.1"/>
    <property type="molecule type" value="Genomic_DNA"/>
</dbReference>
<protein>
    <submittedName>
        <fullName evidence="6">Decaheme c-type cytochrome, DmsE family</fullName>
    </submittedName>
</protein>
<dbReference type="AlphaFoldDB" id="A0A0P1ID00"/>
<dbReference type="STRING" id="1715693.PH7735_00247"/>
<organism evidence="6 7">
    <name type="scientific">Shimia thalassica</name>
    <dbReference type="NCBI Taxonomy" id="1715693"/>
    <lineage>
        <taxon>Bacteria</taxon>
        <taxon>Pseudomonadati</taxon>
        <taxon>Pseudomonadota</taxon>
        <taxon>Alphaproteobacteria</taxon>
        <taxon>Rhodobacterales</taxon>
        <taxon>Roseobacteraceae</taxon>
    </lineage>
</organism>
<evidence type="ECO:0000313" key="6">
    <source>
        <dbReference type="EMBL" id="CUJ83311.1"/>
    </source>
</evidence>
<dbReference type="InterPro" id="IPR023155">
    <property type="entry name" value="Cyt_c-552/4"/>
</dbReference>
<dbReference type="PANTHER" id="PTHR35038">
    <property type="entry name" value="DISSIMILATORY SULFITE REDUCTASE SIRA"/>
    <property type="match status" value="1"/>
</dbReference>
<dbReference type="RefSeq" id="WP_058309518.1">
    <property type="nucleotide sequence ID" value="NZ_CYTW01000001.1"/>
</dbReference>
<dbReference type="InterPro" id="IPR051829">
    <property type="entry name" value="Multiheme_Cytochr_ET"/>
</dbReference>
<evidence type="ECO:0000259" key="5">
    <source>
        <dbReference type="Pfam" id="PF13435"/>
    </source>
</evidence>
<dbReference type="Gene3D" id="1.25.40.10">
    <property type="entry name" value="Tetratricopeptide repeat domain"/>
    <property type="match status" value="1"/>
</dbReference>
<evidence type="ECO:0000256" key="2">
    <source>
        <dbReference type="PROSITE-ProRule" id="PRU00339"/>
    </source>
</evidence>
<feature type="chain" id="PRO_5006065131" evidence="3">
    <location>
        <begin position="25"/>
        <end position="643"/>
    </location>
</feature>
<evidence type="ECO:0000259" key="4">
    <source>
        <dbReference type="Pfam" id="PF09699"/>
    </source>
</evidence>
<dbReference type="CDD" id="cd08168">
    <property type="entry name" value="Cytochrom_C3"/>
    <property type="match status" value="1"/>
</dbReference>
<accession>A0A0P1ID00</accession>
<feature type="domain" description="Cytochrome c-552/4" evidence="5">
    <location>
        <begin position="33"/>
        <end position="55"/>
    </location>
</feature>
<dbReference type="Pfam" id="PF13435">
    <property type="entry name" value="Cytochrome_C554"/>
    <property type="match status" value="2"/>
</dbReference>
<dbReference type="InterPro" id="IPR019734">
    <property type="entry name" value="TPR_rpt"/>
</dbReference>
<dbReference type="InterPro" id="IPR010177">
    <property type="entry name" value="Paired_CXXCH_1"/>
</dbReference>
<dbReference type="PROSITE" id="PS51257">
    <property type="entry name" value="PROKAR_LIPOPROTEIN"/>
    <property type="match status" value="1"/>
</dbReference>
<reference evidence="7" key="1">
    <citation type="submission" date="2015-09" db="EMBL/GenBank/DDBJ databases">
        <authorList>
            <person name="Rodrigo-Torres Lidia"/>
            <person name="Arahal R.David."/>
        </authorList>
    </citation>
    <scope>NUCLEOTIDE SEQUENCE [LARGE SCALE GENOMIC DNA]</scope>
    <source>
        <strain evidence="7">CECT 7735</strain>
    </source>
</reference>
<keyword evidence="2" id="KW-0802">TPR repeat</keyword>
<dbReference type="Pfam" id="PF14559">
    <property type="entry name" value="TPR_19"/>
    <property type="match status" value="1"/>
</dbReference>
<dbReference type="InterPro" id="IPR036280">
    <property type="entry name" value="Multihaem_cyt_sf"/>
</dbReference>
<feature type="signal peptide" evidence="3">
    <location>
        <begin position="1"/>
        <end position="24"/>
    </location>
</feature>
<feature type="domain" description="Cytochrome c-552/4" evidence="5">
    <location>
        <begin position="161"/>
        <end position="201"/>
    </location>
</feature>
<name>A0A0P1ID00_9RHOB</name>
<proteinExistence type="predicted"/>
<keyword evidence="7" id="KW-1185">Reference proteome</keyword>
<dbReference type="PANTHER" id="PTHR35038:SF8">
    <property type="entry name" value="C-TYPE POLYHEME CYTOCHROME OMCC"/>
    <property type="match status" value="1"/>
</dbReference>
<dbReference type="GeneID" id="83879343"/>
<dbReference type="PROSITE" id="PS50005">
    <property type="entry name" value="TPR"/>
    <property type="match status" value="1"/>
</dbReference>
<gene>
    <name evidence="6" type="ORF">PH7735_00247</name>
</gene>
<feature type="repeat" description="TPR" evidence="2">
    <location>
        <begin position="565"/>
        <end position="598"/>
    </location>
</feature>
<dbReference type="Proteomes" id="UP000051870">
    <property type="component" value="Unassembled WGS sequence"/>
</dbReference>
<dbReference type="SUPFAM" id="SSF48695">
    <property type="entry name" value="Multiheme cytochromes"/>
    <property type="match status" value="1"/>
</dbReference>
<evidence type="ECO:0000313" key="7">
    <source>
        <dbReference type="Proteomes" id="UP000051870"/>
    </source>
</evidence>
<keyword evidence="1 3" id="KW-0732">Signal</keyword>
<sequence>MLAKLFPFACLIVAACSFSQVATASPQYVGSEVCADCHTEETEAWQGSHHDLAWTDPADGHIIADFSGTEFSLNGVISKFTQEDGQPFIETDGPDGTLTKYPVAGVIGITPLQQYAIETAPGHLQSFDVTWDAFGEEWFHLYPDQNLKASDGLHWTGPYKTWNSRCAECHATDYQRNFDPATKTYDSTASEIGVGCESCHGPASEHVNWASDAPLRDPSPDLSPLGLVVDYAQGNNETQIQQCATCHSRREPLLSGSPMPGTPFHDAYRLSTLRQGLYHPDGQIQDEVYVYGSFLQSKMYQKGVVCSDCHDVHSGNRVAEGNAVCTQCHNEVGNDRFPTLPLAEFDTPEHHFHKAGSEGAQCKSCHMIERTYMGVDGRRDHSFRIPRPDLSVETGSPNACSDCHADRSPNWAARQVARWYPASDKRGPHFSQVFHAARQGDATRASDLIDLALYEALPGIVRATALDLLIPFSSKEIADRTAGLLDDPDPLVRVSALALQRGAGSVNLVSRVLPLTEDTSRAVRIAAARELLGAPIARLPERQEKSMRIASQEWQQSLASKFDFPETQMVMAGIGLRTRNFDSALASFREAVAMDPQLVQSWVMIVRIQAATNRTDAARETLKAALALNPGDQNLLNLQRQLP</sequence>
<dbReference type="Pfam" id="PF09699">
    <property type="entry name" value="Paired_CXXCH_1"/>
    <property type="match status" value="1"/>
</dbReference>
<dbReference type="InterPro" id="IPR011990">
    <property type="entry name" value="TPR-like_helical_dom_sf"/>
</dbReference>
<dbReference type="Gene3D" id="1.10.1130.10">
    <property type="entry name" value="Flavocytochrome C3, Chain A"/>
    <property type="match status" value="3"/>
</dbReference>